<dbReference type="AlphaFoldDB" id="A0A6M3J3L4"/>
<organism evidence="1">
    <name type="scientific">viral metagenome</name>
    <dbReference type="NCBI Taxonomy" id="1070528"/>
    <lineage>
        <taxon>unclassified sequences</taxon>
        <taxon>metagenomes</taxon>
        <taxon>organismal metagenomes</taxon>
    </lineage>
</organism>
<proteinExistence type="predicted"/>
<gene>
    <name evidence="1" type="ORF">MM415B00582_0027</name>
</gene>
<accession>A0A6M3J3L4</accession>
<reference evidence="1" key="1">
    <citation type="submission" date="2020-03" db="EMBL/GenBank/DDBJ databases">
        <title>The deep terrestrial virosphere.</title>
        <authorList>
            <person name="Holmfeldt K."/>
            <person name="Nilsson E."/>
            <person name="Simone D."/>
            <person name="Lopez-Fernandez M."/>
            <person name="Wu X."/>
            <person name="de Brujin I."/>
            <person name="Lundin D."/>
            <person name="Andersson A."/>
            <person name="Bertilsson S."/>
            <person name="Dopson M."/>
        </authorList>
    </citation>
    <scope>NUCLEOTIDE SEQUENCE</scope>
    <source>
        <strain evidence="1">MM415B00582</strain>
    </source>
</reference>
<protein>
    <submittedName>
        <fullName evidence="1">Uncharacterized protein</fullName>
    </submittedName>
</protein>
<dbReference type="EMBL" id="MT141504">
    <property type="protein sequence ID" value="QJA63741.1"/>
    <property type="molecule type" value="Genomic_DNA"/>
</dbReference>
<sequence>MLPQDEKRTQQRVAAFWNEVRTAYQEAEAIVFGRQATRDVGMPPWEKMPYGTSSFLTFVYHKVCRLVSMMTVAAPTDISLQAKIDDEILDAMNYLAMLRAYRKLIEVIPMAPDDDLYDPEEAIR</sequence>
<name>A0A6M3J3L4_9ZZZZ</name>
<evidence type="ECO:0000313" key="1">
    <source>
        <dbReference type="EMBL" id="QJA63741.1"/>
    </source>
</evidence>